<keyword evidence="1" id="KW-1133">Transmembrane helix</keyword>
<evidence type="ECO:0008006" key="4">
    <source>
        <dbReference type="Google" id="ProtNLM"/>
    </source>
</evidence>
<sequence length="224" mass="24799">MHFMQLLKSLDELLYEVMSWLVFFPLTLWRTLTQPITMMEYADSELHDPEEQQYEDALSPPLFLLLAILITQAISMSVDSGTNTFVADQAGLASLIQDDTSFLLLRLAVFSLIPMAFAVSQVGGRKRRMTRKGLQAPFYAQCYPVAALALTLGVCTSLLSSNTGEGPRLAAQLLIVVALLLFLALEIRWLRRRLHCGWLKATGRAAAAFAVGICTAIGLAWLFT</sequence>
<dbReference type="Proteomes" id="UP001056619">
    <property type="component" value="Chromosome"/>
</dbReference>
<feature type="transmembrane region" description="Helical" evidence="1">
    <location>
        <begin position="171"/>
        <end position="190"/>
    </location>
</feature>
<keyword evidence="1" id="KW-0472">Membrane</keyword>
<reference evidence="2 3" key="1">
    <citation type="submission" date="2022-06" db="EMBL/GenBank/DDBJ databases">
        <authorList>
            <person name="Liu G."/>
        </authorList>
    </citation>
    <scope>NUCLEOTIDE SEQUENCE [LARGE SCALE GENOMIC DNA]</scope>
    <source>
        <strain evidence="2 3">E4</strain>
    </source>
</reference>
<proteinExistence type="predicted"/>
<accession>A0ABY4U2L3</accession>
<evidence type="ECO:0000313" key="2">
    <source>
        <dbReference type="EMBL" id="USA60352.1"/>
    </source>
</evidence>
<feature type="transmembrane region" description="Helical" evidence="1">
    <location>
        <begin position="102"/>
        <end position="124"/>
    </location>
</feature>
<organism evidence="2 3">
    <name type="scientific">Qipengyuania citrea</name>
    <dbReference type="NCBI Taxonomy" id="225971"/>
    <lineage>
        <taxon>Bacteria</taxon>
        <taxon>Pseudomonadati</taxon>
        <taxon>Pseudomonadota</taxon>
        <taxon>Alphaproteobacteria</taxon>
        <taxon>Sphingomonadales</taxon>
        <taxon>Erythrobacteraceae</taxon>
        <taxon>Qipengyuania</taxon>
    </lineage>
</organism>
<evidence type="ECO:0000256" key="1">
    <source>
        <dbReference type="SAM" id="Phobius"/>
    </source>
</evidence>
<feature type="transmembrane region" description="Helical" evidence="1">
    <location>
        <begin position="136"/>
        <end position="159"/>
    </location>
</feature>
<gene>
    <name evidence="2" type="ORF">NCF85_09535</name>
</gene>
<protein>
    <recommendedName>
        <fullName evidence="4">Permease</fullName>
    </recommendedName>
</protein>
<keyword evidence="1" id="KW-0812">Transmembrane</keyword>
<keyword evidence="3" id="KW-1185">Reference proteome</keyword>
<dbReference type="EMBL" id="CP098494">
    <property type="protein sequence ID" value="USA60352.1"/>
    <property type="molecule type" value="Genomic_DNA"/>
</dbReference>
<evidence type="ECO:0000313" key="3">
    <source>
        <dbReference type="Proteomes" id="UP001056619"/>
    </source>
</evidence>
<name>A0ABY4U2L3_9SPHN</name>
<feature type="transmembrane region" description="Helical" evidence="1">
    <location>
        <begin position="202"/>
        <end position="223"/>
    </location>
</feature>
<feature type="transmembrane region" description="Helical" evidence="1">
    <location>
        <begin position="13"/>
        <end position="32"/>
    </location>
</feature>
<dbReference type="RefSeq" id="WP_301641452.1">
    <property type="nucleotide sequence ID" value="NZ_CP098494.1"/>
</dbReference>